<comment type="caution">
    <text evidence="1">The sequence shown here is derived from an EMBL/GenBank/DDBJ whole genome shotgun (WGS) entry which is preliminary data.</text>
</comment>
<accession>A0AAP0S4S7</accession>
<proteinExistence type="predicted"/>
<name>A0AAP0S4S7_LIQFO</name>
<keyword evidence="2" id="KW-1185">Reference proteome</keyword>
<dbReference type="Proteomes" id="UP001415857">
    <property type="component" value="Unassembled WGS sequence"/>
</dbReference>
<evidence type="ECO:0000313" key="1">
    <source>
        <dbReference type="EMBL" id="KAK9291171.1"/>
    </source>
</evidence>
<dbReference type="AlphaFoldDB" id="A0AAP0S4S7"/>
<protein>
    <submittedName>
        <fullName evidence="1">Uncharacterized protein</fullName>
    </submittedName>
</protein>
<sequence>MEWVIWRTRRSMVSWTEERERSVTSRQAVERLRSERVRDLEEEEAAAEVDLARSVRSSRMASSGLRRFLNGAVLSGSPSSARRRFFLSAIARKWREVSKIFVLGGLG</sequence>
<reference evidence="1 2" key="1">
    <citation type="journal article" date="2024" name="Plant J.">
        <title>Genome sequences and population genomics reveal climatic adaptation and genomic divergence between two closely related sweetgum species.</title>
        <authorList>
            <person name="Xu W.Q."/>
            <person name="Ren C.Q."/>
            <person name="Zhang X.Y."/>
            <person name="Comes H.P."/>
            <person name="Liu X.H."/>
            <person name="Li Y.G."/>
            <person name="Kettle C.J."/>
            <person name="Jalonen R."/>
            <person name="Gaisberger H."/>
            <person name="Ma Y.Z."/>
            <person name="Qiu Y.X."/>
        </authorList>
    </citation>
    <scope>NUCLEOTIDE SEQUENCE [LARGE SCALE GENOMIC DNA]</scope>
    <source>
        <strain evidence="1">Hangzhou</strain>
    </source>
</reference>
<gene>
    <name evidence="1" type="ORF">L1049_009359</name>
</gene>
<evidence type="ECO:0000313" key="2">
    <source>
        <dbReference type="Proteomes" id="UP001415857"/>
    </source>
</evidence>
<dbReference type="EMBL" id="JBBPBK010000002">
    <property type="protein sequence ID" value="KAK9291171.1"/>
    <property type="molecule type" value="Genomic_DNA"/>
</dbReference>
<organism evidence="1 2">
    <name type="scientific">Liquidambar formosana</name>
    <name type="common">Formosan gum</name>
    <dbReference type="NCBI Taxonomy" id="63359"/>
    <lineage>
        <taxon>Eukaryota</taxon>
        <taxon>Viridiplantae</taxon>
        <taxon>Streptophyta</taxon>
        <taxon>Embryophyta</taxon>
        <taxon>Tracheophyta</taxon>
        <taxon>Spermatophyta</taxon>
        <taxon>Magnoliopsida</taxon>
        <taxon>eudicotyledons</taxon>
        <taxon>Gunneridae</taxon>
        <taxon>Pentapetalae</taxon>
        <taxon>Saxifragales</taxon>
        <taxon>Altingiaceae</taxon>
        <taxon>Liquidambar</taxon>
    </lineage>
</organism>